<proteinExistence type="predicted"/>
<dbReference type="SUPFAM" id="SSF51905">
    <property type="entry name" value="FAD/NAD(P)-binding domain"/>
    <property type="match status" value="1"/>
</dbReference>
<feature type="domain" description="FAD dependent oxidoreductase" evidence="1">
    <location>
        <begin position="44"/>
        <end position="428"/>
    </location>
</feature>
<dbReference type="PANTHER" id="PTHR13847:SF279">
    <property type="entry name" value="FAD DEPENDENT OXIDOREDUCTASE DOMAIN-CONTAINING PROTEIN-RELATED"/>
    <property type="match status" value="1"/>
</dbReference>
<dbReference type="EMBL" id="MCBR01015250">
    <property type="protein sequence ID" value="RKF61856.1"/>
    <property type="molecule type" value="Genomic_DNA"/>
</dbReference>
<dbReference type="AlphaFoldDB" id="A0A420HWT1"/>
<dbReference type="PANTHER" id="PTHR13847">
    <property type="entry name" value="SARCOSINE DEHYDROGENASE-RELATED"/>
    <property type="match status" value="1"/>
</dbReference>
<reference evidence="2 3" key="1">
    <citation type="journal article" date="2018" name="BMC Genomics">
        <title>Comparative genome analyses reveal sequence features reflecting distinct modes of host-adaptation between dicot and monocot powdery mildew.</title>
        <authorList>
            <person name="Wu Y."/>
            <person name="Ma X."/>
            <person name="Pan Z."/>
            <person name="Kale S.D."/>
            <person name="Song Y."/>
            <person name="King H."/>
            <person name="Zhang Q."/>
            <person name="Presley C."/>
            <person name="Deng X."/>
            <person name="Wei C.I."/>
            <person name="Xiao S."/>
        </authorList>
    </citation>
    <scope>NUCLEOTIDE SEQUENCE [LARGE SCALE GENOMIC DNA]</scope>
    <source>
        <strain evidence="2">UCSC1</strain>
    </source>
</reference>
<dbReference type="OrthoDB" id="429143at2759"/>
<protein>
    <submittedName>
        <fullName evidence="2">Gamma-glutamylputrescine oxidoreductase</fullName>
    </submittedName>
</protein>
<sequence>MGSLGASLSANTFPGTKTLPSFWRSQPHLLDTHRSTPEIPQSCDVIIIGAGYAGVSTAYHLLCNEELTSQSPPLSVVMLEAREACSGATARNGGHLRPSIFGRLPGYLEKYGSDFVLELIDFECGHISDISQAVEKEKIDCDFSPTTSLNVYVDQDAAAAAKNAILHLKEIAGSRAAVRNTRWIEGEEAEKVSSVKGAVGCFQFPAIHLWPYKLVMALLQRAVESGLNLQTHTPVQHVVSSQTDPGKWTVHTIRGAITAAKVIFATNGYTAGLLPEYKSKIVPSKGICCRIKFSPKTPHVPLQNSYCIWLRNGSCDYLFPRHDNSIIVGGARSEFFHEKHNWYNRTDDNSLIYPARNYFNDYMQTNFCGWEKSDAYVDSIWTGIMGYNSDSLPNIGAVPNRPGCFIEAGFQGNGMPIIWPVSRGIAEMVLKGKSYEELGLPLLYQTSEERLQSPTDHMLGRL</sequence>
<evidence type="ECO:0000313" key="2">
    <source>
        <dbReference type="EMBL" id="RKF61856.1"/>
    </source>
</evidence>
<evidence type="ECO:0000259" key="1">
    <source>
        <dbReference type="Pfam" id="PF01266"/>
    </source>
</evidence>
<dbReference type="Gene3D" id="3.30.9.10">
    <property type="entry name" value="D-Amino Acid Oxidase, subunit A, domain 2"/>
    <property type="match status" value="1"/>
</dbReference>
<dbReference type="InterPro" id="IPR036188">
    <property type="entry name" value="FAD/NAD-bd_sf"/>
</dbReference>
<dbReference type="InterPro" id="IPR006076">
    <property type="entry name" value="FAD-dep_OxRdtase"/>
</dbReference>
<dbReference type="GO" id="GO:0005737">
    <property type="term" value="C:cytoplasm"/>
    <property type="evidence" value="ECO:0007669"/>
    <property type="project" value="TreeGrafter"/>
</dbReference>
<organism evidence="2 3">
    <name type="scientific">Golovinomyces cichoracearum</name>
    <dbReference type="NCBI Taxonomy" id="62708"/>
    <lineage>
        <taxon>Eukaryota</taxon>
        <taxon>Fungi</taxon>
        <taxon>Dikarya</taxon>
        <taxon>Ascomycota</taxon>
        <taxon>Pezizomycotina</taxon>
        <taxon>Leotiomycetes</taxon>
        <taxon>Erysiphales</taxon>
        <taxon>Erysiphaceae</taxon>
        <taxon>Golovinomyces</taxon>
    </lineage>
</organism>
<accession>A0A420HWT1</accession>
<comment type="caution">
    <text evidence="2">The sequence shown here is derived from an EMBL/GenBank/DDBJ whole genome shotgun (WGS) entry which is preliminary data.</text>
</comment>
<name>A0A420HWT1_9PEZI</name>
<evidence type="ECO:0000313" key="3">
    <source>
        <dbReference type="Proteomes" id="UP000285405"/>
    </source>
</evidence>
<dbReference type="Gene3D" id="3.50.50.60">
    <property type="entry name" value="FAD/NAD(P)-binding domain"/>
    <property type="match status" value="1"/>
</dbReference>
<gene>
    <name evidence="2" type="ORF">GcC1_152015</name>
</gene>
<dbReference type="Pfam" id="PF01266">
    <property type="entry name" value="DAO"/>
    <property type="match status" value="1"/>
</dbReference>
<dbReference type="Proteomes" id="UP000285405">
    <property type="component" value="Unassembled WGS sequence"/>
</dbReference>